<evidence type="ECO:0000256" key="1">
    <source>
        <dbReference type="SAM" id="Phobius"/>
    </source>
</evidence>
<dbReference type="AlphaFoldDB" id="A0A090KNB7"/>
<proteinExistence type="predicted"/>
<evidence type="ECO:0000313" key="2">
    <source>
        <dbReference type="EMBL" id="CEE00179.1"/>
    </source>
</evidence>
<protein>
    <submittedName>
        <fullName evidence="2">Putative membrane protein</fullName>
    </submittedName>
</protein>
<keyword evidence="1" id="KW-0472">Membrane</keyword>
<reference evidence="2 3" key="1">
    <citation type="submission" date="2014-07" db="EMBL/GenBank/DDBJ databases">
        <authorList>
            <person name="Wibberg Daniel"/>
        </authorList>
    </citation>
    <scope>NUCLEOTIDE SEQUENCE [LARGE SCALE GENOMIC DNA]</scope>
</reference>
<keyword evidence="1" id="KW-0812">Transmembrane</keyword>
<accession>A0A090KNB7</accession>
<gene>
    <name evidence="2" type="ORF">BT1A1_0318</name>
</gene>
<dbReference type="EMBL" id="CCRF01000010">
    <property type="protein sequence ID" value="CEE00179.1"/>
    <property type="molecule type" value="Genomic_DNA"/>
</dbReference>
<organism evidence="2 3">
    <name type="scientific">Caldibacillus thermoamylovorans</name>
    <dbReference type="NCBI Taxonomy" id="35841"/>
    <lineage>
        <taxon>Bacteria</taxon>
        <taxon>Bacillati</taxon>
        <taxon>Bacillota</taxon>
        <taxon>Bacilli</taxon>
        <taxon>Bacillales</taxon>
        <taxon>Bacillaceae</taxon>
        <taxon>Caldibacillus</taxon>
    </lineage>
</organism>
<dbReference type="GeneID" id="92959474"/>
<feature type="transmembrane region" description="Helical" evidence="1">
    <location>
        <begin position="29"/>
        <end position="47"/>
    </location>
</feature>
<feature type="transmembrane region" description="Helical" evidence="1">
    <location>
        <begin position="5"/>
        <end position="23"/>
    </location>
</feature>
<keyword evidence="3" id="KW-1185">Reference proteome</keyword>
<evidence type="ECO:0000313" key="3">
    <source>
        <dbReference type="Proteomes" id="UP000040576"/>
    </source>
</evidence>
<name>A0A090KNB7_9BACI</name>
<sequence length="55" mass="5885">MIIKALDYLTPIFLIGVGVYLLIKNESTASSLMVIAGGVICLALAIYRNNSKNKG</sequence>
<dbReference type="RefSeq" id="WP_156103138.1">
    <property type="nucleotide sequence ID" value="NZ_CCRF01000010.1"/>
</dbReference>
<dbReference type="Proteomes" id="UP000040576">
    <property type="component" value="Unassembled WGS sequence"/>
</dbReference>
<keyword evidence="1" id="KW-1133">Transmembrane helix</keyword>